<dbReference type="Gene3D" id="3.90.70.10">
    <property type="entry name" value="Cysteine proteinases"/>
    <property type="match status" value="1"/>
</dbReference>
<dbReference type="InterPro" id="IPR038765">
    <property type="entry name" value="Papain-like_cys_pep_sf"/>
</dbReference>
<dbReference type="PANTHER" id="PTHR12411">
    <property type="entry name" value="CYSTEINE PROTEASE FAMILY C1-RELATED"/>
    <property type="match status" value="1"/>
</dbReference>
<dbReference type="SUPFAM" id="SSF54001">
    <property type="entry name" value="Cysteine proteinases"/>
    <property type="match status" value="1"/>
</dbReference>
<dbReference type="InterPro" id="IPR000668">
    <property type="entry name" value="Peptidase_C1A_C"/>
</dbReference>
<evidence type="ECO:0000259" key="5">
    <source>
        <dbReference type="SMART" id="SM00645"/>
    </source>
</evidence>
<comment type="similarity">
    <text evidence="1">Belongs to the peptidase C1 family.</text>
</comment>
<dbReference type="InterPro" id="IPR039417">
    <property type="entry name" value="Peptidase_C1A_papain-like"/>
</dbReference>
<name>A0A7S2WC59_9STRA</name>
<dbReference type="PRINTS" id="PR00705">
    <property type="entry name" value="PAPAIN"/>
</dbReference>
<evidence type="ECO:0000313" key="6">
    <source>
        <dbReference type="EMBL" id="CAD9680322.1"/>
    </source>
</evidence>
<gene>
    <name evidence="6" type="ORF">QSP1433_LOCUS6875</name>
</gene>
<evidence type="ECO:0000256" key="1">
    <source>
        <dbReference type="ARBA" id="ARBA00008455"/>
    </source>
</evidence>
<dbReference type="InterPro" id="IPR000169">
    <property type="entry name" value="Pept_cys_AS"/>
</dbReference>
<keyword evidence="3" id="KW-1015">Disulfide bond</keyword>
<feature type="domain" description="Peptidase C1A papain C-terminal" evidence="5">
    <location>
        <begin position="205"/>
        <end position="436"/>
    </location>
</feature>
<dbReference type="AlphaFoldDB" id="A0A7S2WC59"/>
<dbReference type="PROSITE" id="PS00639">
    <property type="entry name" value="THIOL_PROTEASE_HIS"/>
    <property type="match status" value="1"/>
</dbReference>
<dbReference type="EMBL" id="HBHK01010947">
    <property type="protein sequence ID" value="CAD9680322.1"/>
    <property type="molecule type" value="Transcribed_RNA"/>
</dbReference>
<feature type="signal peptide" evidence="4">
    <location>
        <begin position="1"/>
        <end position="21"/>
    </location>
</feature>
<dbReference type="GO" id="GO:0006508">
    <property type="term" value="P:proteolysis"/>
    <property type="evidence" value="ECO:0007669"/>
    <property type="project" value="InterPro"/>
</dbReference>
<reference evidence="6" key="1">
    <citation type="submission" date="2021-01" db="EMBL/GenBank/DDBJ databases">
        <authorList>
            <person name="Corre E."/>
            <person name="Pelletier E."/>
            <person name="Niang G."/>
            <person name="Scheremetjew M."/>
            <person name="Finn R."/>
            <person name="Kale V."/>
            <person name="Holt S."/>
            <person name="Cochrane G."/>
            <person name="Meng A."/>
            <person name="Brown T."/>
            <person name="Cohen L."/>
        </authorList>
    </citation>
    <scope>NUCLEOTIDE SEQUENCE</scope>
    <source>
        <strain evidence="6">NY070348D</strain>
    </source>
</reference>
<dbReference type="Pfam" id="PF00112">
    <property type="entry name" value="Peptidase_C1"/>
    <property type="match status" value="1"/>
</dbReference>
<protein>
    <recommendedName>
        <fullName evidence="5">Peptidase C1A papain C-terminal domain-containing protein</fullName>
    </recommendedName>
</protein>
<dbReference type="GO" id="GO:0008234">
    <property type="term" value="F:cysteine-type peptidase activity"/>
    <property type="evidence" value="ECO:0007669"/>
    <property type="project" value="InterPro"/>
</dbReference>
<keyword evidence="4" id="KW-0732">Signal</keyword>
<dbReference type="PROSITE" id="PS00139">
    <property type="entry name" value="THIOL_PROTEASE_CYS"/>
    <property type="match status" value="1"/>
</dbReference>
<evidence type="ECO:0000256" key="2">
    <source>
        <dbReference type="ARBA" id="ARBA00023145"/>
    </source>
</evidence>
<dbReference type="PROSITE" id="PS00640">
    <property type="entry name" value="THIOL_PROTEASE_ASN"/>
    <property type="match status" value="1"/>
</dbReference>
<dbReference type="CDD" id="cd02248">
    <property type="entry name" value="Peptidase_C1A"/>
    <property type="match status" value="1"/>
</dbReference>
<keyword evidence="2" id="KW-0865">Zymogen</keyword>
<evidence type="ECO:0000256" key="4">
    <source>
        <dbReference type="SAM" id="SignalP"/>
    </source>
</evidence>
<dbReference type="InterPro" id="IPR025660">
    <property type="entry name" value="Pept_his_AS"/>
</dbReference>
<proteinExistence type="inferred from homology"/>
<dbReference type="InterPro" id="IPR025661">
    <property type="entry name" value="Pept_asp_AS"/>
</dbReference>
<dbReference type="SMART" id="SM00645">
    <property type="entry name" value="Pept_C1"/>
    <property type="match status" value="1"/>
</dbReference>
<accession>A0A7S2WC59</accession>
<dbReference type="InterPro" id="IPR013128">
    <property type="entry name" value="Peptidase_C1A"/>
</dbReference>
<evidence type="ECO:0000256" key="3">
    <source>
        <dbReference type="ARBA" id="ARBA00023157"/>
    </source>
</evidence>
<organism evidence="6">
    <name type="scientific">Mucochytrium quahogii</name>
    <dbReference type="NCBI Taxonomy" id="96639"/>
    <lineage>
        <taxon>Eukaryota</taxon>
        <taxon>Sar</taxon>
        <taxon>Stramenopiles</taxon>
        <taxon>Bigyra</taxon>
        <taxon>Labyrinthulomycetes</taxon>
        <taxon>Thraustochytrida</taxon>
        <taxon>Thraustochytriidae</taxon>
        <taxon>Mucochytrium</taxon>
    </lineage>
</organism>
<sequence length="519" mass="56090">MLYKLVLVGCLACGLVDVCAGVRAREHLVLGAGLESVAGVALSKREKKYLVRNHTQEKEHTKRAIKGVLEGLEEDEVKQKMGSVEKEVEELKKLLAADNVEVPTFEQVQGNMSKMLKELELSEDGFKTDTHKRFRLKTLEYHMLTLHKTIAKLKKDNSNPTIKLGLSPRSLFSAEEMEKSNGARPSPSEQTTKKVLLEQKAWVNNITELDWREYGAVSPVMDQGQCGGCYSFSAAGAMEGMYAVLTGNLYQLSPFQLVSCDNSMFSGNQGCQGGMYTNFWVNGGYTVKTPVEVEATSNFPPGAVSSNNAQSMLATPSQCTTFAQSGVVSTLAGAVELNQDQNYAQNYNQILRDALVLYGPVSISLAASCPHFNYYQSGLVSSCGGAPGAYTIDHAVLVVGYNTTANPPYWIVKNSWGTSWGLEGFVYIEMKDNYVLELPPNSGWGTAYGVVGMNVKPAVPAGTTQPANCGTNGTVCAGKYALSTNNTPPEGPNRGPNSAPKIFIKSALLASCMIFLQGV</sequence>
<feature type="chain" id="PRO_5031075123" description="Peptidase C1A papain C-terminal domain-containing protein" evidence="4">
    <location>
        <begin position="22"/>
        <end position="519"/>
    </location>
</feature>